<keyword evidence="8 13" id="KW-0472">Membrane</keyword>
<dbReference type="Proteomes" id="UP001501176">
    <property type="component" value="Unassembled WGS sequence"/>
</dbReference>
<evidence type="ECO:0000256" key="9">
    <source>
        <dbReference type="ARBA" id="ARBA00023224"/>
    </source>
</evidence>
<evidence type="ECO:0000256" key="13">
    <source>
        <dbReference type="SAM" id="Phobius"/>
    </source>
</evidence>
<dbReference type="EMBL" id="BAAAFN010000007">
    <property type="protein sequence ID" value="GAA0222020.1"/>
    <property type="molecule type" value="Genomic_DNA"/>
</dbReference>
<keyword evidence="17" id="KW-1185">Reference proteome</keyword>
<dbReference type="PROSITE" id="PS50111">
    <property type="entry name" value="CHEMOTAXIS_TRANSDUC_2"/>
    <property type="match status" value="1"/>
</dbReference>
<keyword evidence="9 11" id="KW-0807">Transducer</keyword>
<dbReference type="InterPro" id="IPR004090">
    <property type="entry name" value="Chemotax_Me-accpt_rcpt"/>
</dbReference>
<evidence type="ECO:0000259" key="14">
    <source>
        <dbReference type="PROSITE" id="PS50111"/>
    </source>
</evidence>
<dbReference type="SMART" id="SM00304">
    <property type="entry name" value="HAMP"/>
    <property type="match status" value="1"/>
</dbReference>
<name>A0ABN0THU8_9BURK</name>
<dbReference type="PROSITE" id="PS50885">
    <property type="entry name" value="HAMP"/>
    <property type="match status" value="1"/>
</dbReference>
<dbReference type="Pfam" id="PF00015">
    <property type="entry name" value="MCPsignal"/>
    <property type="match status" value="1"/>
</dbReference>
<dbReference type="SMART" id="SM00283">
    <property type="entry name" value="MA"/>
    <property type="match status" value="1"/>
</dbReference>
<evidence type="ECO:0000256" key="11">
    <source>
        <dbReference type="PROSITE-ProRule" id="PRU00284"/>
    </source>
</evidence>
<dbReference type="InterPro" id="IPR004089">
    <property type="entry name" value="MCPsignal_dom"/>
</dbReference>
<dbReference type="Pfam" id="PF00672">
    <property type="entry name" value="HAMP"/>
    <property type="match status" value="1"/>
</dbReference>
<sequence>MQSGGKSLIGALKVRTSLVLVLVFFFFMLISGALLGVLSLKMNNEALQEIAGDDETVRLLDDSVARYREVQILLGRTLGSIVINSDLANSAILSEWGSGGDSSTGAGTLSDSSRALIAQAETRLKEAREALDRFHAAAKAHMTDPQQAGQIEQIVQTYAQLLDKELPPVLVQLKTGNIEQYEKLQTENIDPVERRFEQAVQTLKQYQQEQTAQAVQDEAAHLRLVILIVGVSMAVALIFAVAAYLFLQRVVLRPLRLAGQHFDRIAAGDLTEAIHVPSSNEIGVLYMAMQRMQDSLVRMVSSVRNGVGEIRLGAQEIFAGNTDLSSRTEQQAASLQQTAASMEQLASTVRQNSDNAAQADQLAKTAADVAERGGAAVTSVAETMAGITQSSSKIAEIVSVIDGIAFQTNILALNAAVEAARAGEQGKGFAVVAGEVRSLAQRSSQAAKEIKTLIDDSVGRVREGSERVKDAGQIMGEIVRSVQGVTAIMNEISSASREQADGISQINSAVNDMDHVVQQNAALVQEAASAAGSLQDQAEHLSMAVAAFRLQEGGPVIDVQGGQLGYTPRAGQPALALEQA</sequence>
<comment type="subcellular location">
    <subcellularLocation>
        <location evidence="1">Cell inner membrane</location>
        <topology evidence="1">Multi-pass membrane protein</topology>
    </subcellularLocation>
</comment>
<dbReference type="PRINTS" id="PR00260">
    <property type="entry name" value="CHEMTRNSDUCR"/>
</dbReference>
<keyword evidence="4" id="KW-0145">Chemotaxis</keyword>
<feature type="domain" description="Methyl-accepting transducer" evidence="14">
    <location>
        <begin position="306"/>
        <end position="535"/>
    </location>
</feature>
<comment type="caution">
    <text evidence="16">The sequence shown here is derived from an EMBL/GenBank/DDBJ whole genome shotgun (WGS) entry which is preliminary data.</text>
</comment>
<keyword evidence="5" id="KW-0997">Cell inner membrane</keyword>
<keyword evidence="12" id="KW-0175">Coiled coil</keyword>
<evidence type="ECO:0000259" key="15">
    <source>
        <dbReference type="PROSITE" id="PS50885"/>
    </source>
</evidence>
<comment type="similarity">
    <text evidence="10">Belongs to the methyl-accepting chemotaxis (MCP) protein family.</text>
</comment>
<dbReference type="CDD" id="cd11386">
    <property type="entry name" value="MCP_signal"/>
    <property type="match status" value="1"/>
</dbReference>
<dbReference type="InterPro" id="IPR051310">
    <property type="entry name" value="MCP_chemotaxis"/>
</dbReference>
<dbReference type="Pfam" id="PF02203">
    <property type="entry name" value="TarH"/>
    <property type="match status" value="1"/>
</dbReference>
<evidence type="ECO:0000313" key="17">
    <source>
        <dbReference type="Proteomes" id="UP001501176"/>
    </source>
</evidence>
<evidence type="ECO:0000256" key="3">
    <source>
        <dbReference type="ARBA" id="ARBA00022481"/>
    </source>
</evidence>
<proteinExistence type="inferred from homology"/>
<reference evidence="16 17" key="1">
    <citation type="journal article" date="2019" name="Int. J. Syst. Evol. Microbiol.">
        <title>The Global Catalogue of Microorganisms (GCM) 10K type strain sequencing project: providing services to taxonomists for standard genome sequencing and annotation.</title>
        <authorList>
            <consortium name="The Broad Institute Genomics Platform"/>
            <consortium name="The Broad Institute Genome Sequencing Center for Infectious Disease"/>
            <person name="Wu L."/>
            <person name="Ma J."/>
        </authorList>
    </citation>
    <scope>NUCLEOTIDE SEQUENCE [LARGE SCALE GENOMIC DNA]</scope>
    <source>
        <strain evidence="16 17">JCM 16240</strain>
    </source>
</reference>
<dbReference type="CDD" id="cd06225">
    <property type="entry name" value="HAMP"/>
    <property type="match status" value="1"/>
</dbReference>
<feature type="domain" description="HAMP" evidence="15">
    <location>
        <begin position="249"/>
        <end position="301"/>
    </location>
</feature>
<evidence type="ECO:0000256" key="5">
    <source>
        <dbReference type="ARBA" id="ARBA00022519"/>
    </source>
</evidence>
<evidence type="ECO:0000256" key="7">
    <source>
        <dbReference type="ARBA" id="ARBA00022989"/>
    </source>
</evidence>
<organism evidence="16 17">
    <name type="scientific">Castellaniella daejeonensis</name>
    <dbReference type="NCBI Taxonomy" id="659013"/>
    <lineage>
        <taxon>Bacteria</taxon>
        <taxon>Pseudomonadati</taxon>
        <taxon>Pseudomonadota</taxon>
        <taxon>Betaproteobacteria</taxon>
        <taxon>Burkholderiales</taxon>
        <taxon>Alcaligenaceae</taxon>
        <taxon>Castellaniella</taxon>
    </lineage>
</organism>
<dbReference type="Gene3D" id="1.10.287.950">
    <property type="entry name" value="Methyl-accepting chemotaxis protein"/>
    <property type="match status" value="1"/>
</dbReference>
<evidence type="ECO:0000313" key="16">
    <source>
        <dbReference type="EMBL" id="GAA0222020.1"/>
    </source>
</evidence>
<keyword evidence="2" id="KW-1003">Cell membrane</keyword>
<dbReference type="Gene3D" id="1.20.120.30">
    <property type="entry name" value="Aspartate receptor, ligand-binding domain"/>
    <property type="match status" value="1"/>
</dbReference>
<dbReference type="PANTHER" id="PTHR43531">
    <property type="entry name" value="PROTEIN ICFG"/>
    <property type="match status" value="1"/>
</dbReference>
<dbReference type="SUPFAM" id="SSF58104">
    <property type="entry name" value="Methyl-accepting chemotaxis protein (MCP) signaling domain"/>
    <property type="match status" value="1"/>
</dbReference>
<keyword evidence="6 13" id="KW-0812">Transmembrane</keyword>
<dbReference type="InterPro" id="IPR035440">
    <property type="entry name" value="4HB_MCP_dom_sf"/>
</dbReference>
<dbReference type="RefSeq" id="WP_343820249.1">
    <property type="nucleotide sequence ID" value="NZ_BAAAFN010000007.1"/>
</dbReference>
<dbReference type="SUPFAM" id="SSF47170">
    <property type="entry name" value="Aspartate receptor, ligand-binding domain"/>
    <property type="match status" value="1"/>
</dbReference>
<accession>A0ABN0THU8</accession>
<gene>
    <name evidence="16" type="ORF">GCM10009125_08870</name>
</gene>
<evidence type="ECO:0000256" key="2">
    <source>
        <dbReference type="ARBA" id="ARBA00022475"/>
    </source>
</evidence>
<keyword evidence="7 13" id="KW-1133">Transmembrane helix</keyword>
<dbReference type="InterPro" id="IPR003122">
    <property type="entry name" value="Tar_rcpt_lig-bd"/>
</dbReference>
<feature type="transmembrane region" description="Helical" evidence="13">
    <location>
        <begin position="20"/>
        <end position="40"/>
    </location>
</feature>
<evidence type="ECO:0000256" key="6">
    <source>
        <dbReference type="ARBA" id="ARBA00022692"/>
    </source>
</evidence>
<evidence type="ECO:0000256" key="4">
    <source>
        <dbReference type="ARBA" id="ARBA00022500"/>
    </source>
</evidence>
<protein>
    <submittedName>
        <fullName evidence="16">Methyl-accepting chemotaxis protein</fullName>
    </submittedName>
</protein>
<evidence type="ECO:0000256" key="8">
    <source>
        <dbReference type="ARBA" id="ARBA00023136"/>
    </source>
</evidence>
<evidence type="ECO:0000256" key="1">
    <source>
        <dbReference type="ARBA" id="ARBA00004429"/>
    </source>
</evidence>
<dbReference type="InterPro" id="IPR003660">
    <property type="entry name" value="HAMP_dom"/>
</dbReference>
<evidence type="ECO:0000256" key="10">
    <source>
        <dbReference type="ARBA" id="ARBA00029447"/>
    </source>
</evidence>
<keyword evidence="3" id="KW-0488">Methylation</keyword>
<feature type="transmembrane region" description="Helical" evidence="13">
    <location>
        <begin position="224"/>
        <end position="247"/>
    </location>
</feature>
<evidence type="ECO:0000256" key="12">
    <source>
        <dbReference type="SAM" id="Coils"/>
    </source>
</evidence>
<feature type="coiled-coil region" evidence="12">
    <location>
        <begin position="110"/>
        <end position="137"/>
    </location>
</feature>
<dbReference type="PANTHER" id="PTHR43531:SF14">
    <property type="entry name" value="METHYL-ACCEPTING CHEMOTAXIS PROTEIN I-RELATED"/>
    <property type="match status" value="1"/>
</dbReference>